<dbReference type="AlphaFoldDB" id="A0A1Y1W7F3"/>
<keyword evidence="3" id="KW-1185">Reference proteome</keyword>
<evidence type="ECO:0000313" key="2">
    <source>
        <dbReference type="EMBL" id="ORX69451.1"/>
    </source>
</evidence>
<accession>A0A1Y1W7F3</accession>
<gene>
    <name evidence="2" type="ORF">DL89DRAFT_267671</name>
</gene>
<protein>
    <submittedName>
        <fullName evidence="2">Uncharacterized protein</fullName>
    </submittedName>
</protein>
<evidence type="ECO:0000313" key="3">
    <source>
        <dbReference type="Proteomes" id="UP000193922"/>
    </source>
</evidence>
<sequence length="69" mass="7900">MHKHPESAAHLHAHIPNGIPDMAHHPHSSSPHFHSVARTRQDCFVNGKSYTSLTQTSRYGLQVRRILRR</sequence>
<reference evidence="2 3" key="1">
    <citation type="submission" date="2016-07" db="EMBL/GenBank/DDBJ databases">
        <title>Pervasive Adenine N6-methylation of Active Genes in Fungi.</title>
        <authorList>
            <consortium name="DOE Joint Genome Institute"/>
            <person name="Mondo S.J."/>
            <person name="Dannebaum R.O."/>
            <person name="Kuo R.C."/>
            <person name="Labutti K."/>
            <person name="Haridas S."/>
            <person name="Kuo A."/>
            <person name="Salamov A."/>
            <person name="Ahrendt S.R."/>
            <person name="Lipzen A."/>
            <person name="Sullivan W."/>
            <person name="Andreopoulos W.B."/>
            <person name="Clum A."/>
            <person name="Lindquist E."/>
            <person name="Daum C."/>
            <person name="Ramamoorthy G.K."/>
            <person name="Gryganskyi A."/>
            <person name="Culley D."/>
            <person name="Magnuson J.K."/>
            <person name="James T.Y."/>
            <person name="O'Malley M.A."/>
            <person name="Stajich J.E."/>
            <person name="Spatafora J.W."/>
            <person name="Visel A."/>
            <person name="Grigoriev I.V."/>
        </authorList>
    </citation>
    <scope>NUCLEOTIDE SEQUENCE [LARGE SCALE GENOMIC DNA]</scope>
    <source>
        <strain evidence="2 3">ATCC 12442</strain>
    </source>
</reference>
<dbReference type="EMBL" id="MCFD01000007">
    <property type="protein sequence ID" value="ORX69451.1"/>
    <property type="molecule type" value="Genomic_DNA"/>
</dbReference>
<dbReference type="GeneID" id="63804250"/>
<feature type="region of interest" description="Disordered" evidence="1">
    <location>
        <begin position="1"/>
        <end position="35"/>
    </location>
</feature>
<dbReference type="Proteomes" id="UP000193922">
    <property type="component" value="Unassembled WGS sequence"/>
</dbReference>
<organism evidence="2 3">
    <name type="scientific">Linderina pennispora</name>
    <dbReference type="NCBI Taxonomy" id="61395"/>
    <lineage>
        <taxon>Eukaryota</taxon>
        <taxon>Fungi</taxon>
        <taxon>Fungi incertae sedis</taxon>
        <taxon>Zoopagomycota</taxon>
        <taxon>Kickxellomycotina</taxon>
        <taxon>Kickxellomycetes</taxon>
        <taxon>Kickxellales</taxon>
        <taxon>Kickxellaceae</taxon>
        <taxon>Linderina</taxon>
    </lineage>
</organism>
<name>A0A1Y1W7F3_9FUNG</name>
<evidence type="ECO:0000256" key="1">
    <source>
        <dbReference type="SAM" id="MobiDB-lite"/>
    </source>
</evidence>
<comment type="caution">
    <text evidence="2">The sequence shown here is derived from an EMBL/GenBank/DDBJ whole genome shotgun (WGS) entry which is preliminary data.</text>
</comment>
<dbReference type="RefSeq" id="XP_040743139.1">
    <property type="nucleotide sequence ID" value="XM_040887602.1"/>
</dbReference>
<proteinExistence type="predicted"/>